<evidence type="ECO:0000313" key="2">
    <source>
        <dbReference type="Proteomes" id="UP000051739"/>
    </source>
</evidence>
<keyword evidence="2" id="KW-1185">Reference proteome</keyword>
<reference evidence="1 2" key="1">
    <citation type="journal article" date="2015" name="Genome Announc.">
        <title>Expanding the biotechnology potential of lactobacilli through comparative genomics of 213 strains and associated genera.</title>
        <authorList>
            <person name="Sun Z."/>
            <person name="Harris H.M."/>
            <person name="McCann A."/>
            <person name="Guo C."/>
            <person name="Argimon S."/>
            <person name="Zhang W."/>
            <person name="Yang X."/>
            <person name="Jeffery I.B."/>
            <person name="Cooney J.C."/>
            <person name="Kagawa T.F."/>
            <person name="Liu W."/>
            <person name="Song Y."/>
            <person name="Salvetti E."/>
            <person name="Wrobel A."/>
            <person name="Rasinkangas P."/>
            <person name="Parkhill J."/>
            <person name="Rea M.C."/>
            <person name="O'Sullivan O."/>
            <person name="Ritari J."/>
            <person name="Douillard F.P."/>
            <person name="Paul Ross R."/>
            <person name="Yang R."/>
            <person name="Briner A.E."/>
            <person name="Felis G.E."/>
            <person name="de Vos W.M."/>
            <person name="Barrangou R."/>
            <person name="Klaenhammer T.R."/>
            <person name="Caufield P.W."/>
            <person name="Cui Y."/>
            <person name="Zhang H."/>
            <person name="O'Toole P.W."/>
        </authorList>
    </citation>
    <scope>NUCLEOTIDE SEQUENCE [LARGE SCALE GENOMIC DNA]</scope>
    <source>
        <strain evidence="1 2">DSM 16045</strain>
    </source>
</reference>
<dbReference type="EMBL" id="AZFN01000024">
    <property type="protein sequence ID" value="KRM00841.1"/>
    <property type="molecule type" value="Genomic_DNA"/>
</dbReference>
<gene>
    <name evidence="1" type="ORF">FC60_GL000961</name>
</gene>
<dbReference type="Proteomes" id="UP000051739">
    <property type="component" value="Unassembled WGS sequence"/>
</dbReference>
<evidence type="ECO:0000313" key="1">
    <source>
        <dbReference type="EMBL" id="KRM00841.1"/>
    </source>
</evidence>
<sequence>MKDTITINDFFEIAKKIDLKDLLDKSLHEPDPEKRKVYDALYTYFLDKRQDEVIKRKDFVR</sequence>
<proteinExistence type="predicted"/>
<dbReference type="PATRIC" id="fig|1423749.3.peg.971"/>
<organism evidence="1 2">
    <name type="scientific">Limosilactobacillus gastricus DSM 16045</name>
    <dbReference type="NCBI Taxonomy" id="1423749"/>
    <lineage>
        <taxon>Bacteria</taxon>
        <taxon>Bacillati</taxon>
        <taxon>Bacillota</taxon>
        <taxon>Bacilli</taxon>
        <taxon>Lactobacillales</taxon>
        <taxon>Lactobacillaceae</taxon>
        <taxon>Limosilactobacillus</taxon>
    </lineage>
</organism>
<dbReference type="RefSeq" id="WP_049174165.1">
    <property type="nucleotide sequence ID" value="NZ_AZFN01000024.1"/>
</dbReference>
<comment type="caution">
    <text evidence="1">The sequence shown here is derived from an EMBL/GenBank/DDBJ whole genome shotgun (WGS) entry which is preliminary data.</text>
</comment>
<accession>A0A0R1VC80</accession>
<dbReference type="AlphaFoldDB" id="A0A0R1VC80"/>
<name>A0A0R1VC80_9LACO</name>
<protein>
    <submittedName>
        <fullName evidence="1">Uncharacterized protein</fullName>
    </submittedName>
</protein>